<evidence type="ECO:0000256" key="8">
    <source>
        <dbReference type="SAM" id="Phobius"/>
    </source>
</evidence>
<dbReference type="PANTHER" id="PTHR34390">
    <property type="entry name" value="UPF0442 PROTEIN YJJB-RELATED"/>
    <property type="match status" value="1"/>
</dbReference>
<evidence type="ECO:0000256" key="4">
    <source>
        <dbReference type="ARBA" id="ARBA00022692"/>
    </source>
</evidence>
<keyword evidence="6 8" id="KW-0472">Membrane</keyword>
<dbReference type="OrthoDB" id="9810047at2"/>
<evidence type="ECO:0000256" key="7">
    <source>
        <dbReference type="ARBA" id="ARBA00034125"/>
    </source>
</evidence>
<feature type="transmembrane region" description="Helical" evidence="8">
    <location>
        <begin position="29"/>
        <end position="50"/>
    </location>
</feature>
<evidence type="ECO:0000256" key="1">
    <source>
        <dbReference type="ARBA" id="ARBA00004651"/>
    </source>
</evidence>
<keyword evidence="3" id="KW-0997">Cell inner membrane</keyword>
<evidence type="ECO:0000256" key="6">
    <source>
        <dbReference type="ARBA" id="ARBA00023136"/>
    </source>
</evidence>
<dbReference type="STRING" id="1120918.SAMN05216249_104158"/>
<reference evidence="10 11" key="1">
    <citation type="submission" date="2016-10" db="EMBL/GenBank/DDBJ databases">
        <authorList>
            <person name="de Groot N.N."/>
        </authorList>
    </citation>
    <scope>NUCLEOTIDE SEQUENCE [LARGE SCALE GENOMIC DNA]</scope>
    <source>
        <strain evidence="10 11">DSM 5522</strain>
    </source>
</reference>
<protein>
    <submittedName>
        <fullName evidence="10">Uncharacterized membrane protein YjjB, DUF3815 family</fullName>
    </submittedName>
</protein>
<evidence type="ECO:0000313" key="10">
    <source>
        <dbReference type="EMBL" id="SFA89790.1"/>
    </source>
</evidence>
<feature type="transmembrane region" description="Helical" evidence="8">
    <location>
        <begin position="81"/>
        <end position="99"/>
    </location>
</feature>
<comment type="subcellular location">
    <subcellularLocation>
        <location evidence="1">Cell membrane</location>
        <topology evidence="1">Multi-pass membrane protein</topology>
    </subcellularLocation>
</comment>
<dbReference type="RefSeq" id="WP_092870934.1">
    <property type="nucleotide sequence ID" value="NZ_FOJY01000004.1"/>
</dbReference>
<dbReference type="EMBL" id="FOJY01000004">
    <property type="protein sequence ID" value="SFA89790.1"/>
    <property type="molecule type" value="Genomic_DNA"/>
</dbReference>
<dbReference type="InterPro" id="IPR050539">
    <property type="entry name" value="ThrE_Dicarb/AminoAcid_Exp"/>
</dbReference>
<evidence type="ECO:0000256" key="5">
    <source>
        <dbReference type="ARBA" id="ARBA00022989"/>
    </source>
</evidence>
<keyword evidence="5 8" id="KW-1133">Transmembrane helix</keyword>
<evidence type="ECO:0000256" key="3">
    <source>
        <dbReference type="ARBA" id="ARBA00022519"/>
    </source>
</evidence>
<evidence type="ECO:0000259" key="9">
    <source>
        <dbReference type="Pfam" id="PF12821"/>
    </source>
</evidence>
<name>A0A1I0WNP5_9FIRM</name>
<keyword evidence="2" id="KW-1003">Cell membrane</keyword>
<organism evidence="10 11">
    <name type="scientific">Acetitomaculum ruminis DSM 5522</name>
    <dbReference type="NCBI Taxonomy" id="1120918"/>
    <lineage>
        <taxon>Bacteria</taxon>
        <taxon>Bacillati</taxon>
        <taxon>Bacillota</taxon>
        <taxon>Clostridia</taxon>
        <taxon>Lachnospirales</taxon>
        <taxon>Lachnospiraceae</taxon>
        <taxon>Acetitomaculum</taxon>
    </lineage>
</organism>
<evidence type="ECO:0000313" key="11">
    <source>
        <dbReference type="Proteomes" id="UP000198838"/>
    </source>
</evidence>
<proteinExistence type="inferred from homology"/>
<comment type="similarity">
    <text evidence="7">Belongs to the ThrE exporter (TC 2.A.79) family.</text>
</comment>
<dbReference type="Proteomes" id="UP000198838">
    <property type="component" value="Unassembled WGS sequence"/>
</dbReference>
<dbReference type="Pfam" id="PF12821">
    <property type="entry name" value="ThrE_2"/>
    <property type="match status" value="1"/>
</dbReference>
<feature type="transmembrane region" description="Helical" evidence="8">
    <location>
        <begin position="56"/>
        <end position="74"/>
    </location>
</feature>
<accession>A0A1I0WNP5</accession>
<evidence type="ECO:0000256" key="2">
    <source>
        <dbReference type="ARBA" id="ARBA00022475"/>
    </source>
</evidence>
<feature type="transmembrane region" description="Helical" evidence="8">
    <location>
        <begin position="119"/>
        <end position="138"/>
    </location>
</feature>
<keyword evidence="11" id="KW-1185">Reference proteome</keyword>
<feature type="domain" description="Threonine/Serine exporter ThrE" evidence="9">
    <location>
        <begin position="7"/>
        <end position="132"/>
    </location>
</feature>
<sequence>METLIIQTFTAIIGTAGFALIFHIRHKFMFLAVAGGLIGWLVFSVFNNIFTPKSLFISNLMAGLICALYSEIMARLLKAPASIFSLPAVIPLIPGAMLYRCMINIVNSNEKLASDYGKAAFVTALGLTLGMSGVWAVFDLGKKVKNHLDKFS</sequence>
<dbReference type="PANTHER" id="PTHR34390:SF1">
    <property type="entry name" value="SUCCINATE TRANSPORTER SUBUNIT YJJB-RELATED"/>
    <property type="match status" value="1"/>
</dbReference>
<dbReference type="AlphaFoldDB" id="A0A1I0WNP5"/>
<dbReference type="GO" id="GO:0015744">
    <property type="term" value="P:succinate transport"/>
    <property type="evidence" value="ECO:0007669"/>
    <property type="project" value="TreeGrafter"/>
</dbReference>
<keyword evidence="4 8" id="KW-0812">Transmembrane</keyword>
<dbReference type="InterPro" id="IPR024528">
    <property type="entry name" value="ThrE_2"/>
</dbReference>
<gene>
    <name evidence="10" type="ORF">SAMN05216249_104158</name>
</gene>
<feature type="transmembrane region" description="Helical" evidence="8">
    <location>
        <begin position="6"/>
        <end position="22"/>
    </location>
</feature>
<dbReference type="GO" id="GO:0005886">
    <property type="term" value="C:plasma membrane"/>
    <property type="evidence" value="ECO:0007669"/>
    <property type="project" value="UniProtKB-SubCell"/>
</dbReference>